<feature type="binding site" evidence="1">
    <location>
        <position position="212"/>
    </location>
    <ligand>
        <name>S-adenosyl-L-methionine</name>
        <dbReference type="ChEBI" id="CHEBI:59789"/>
    </ligand>
</feature>
<keyword evidence="1" id="KW-0808">Transferase</keyword>
<evidence type="ECO:0000313" key="2">
    <source>
        <dbReference type="EMBL" id="WPY00889.1"/>
    </source>
</evidence>
<keyword evidence="1 2" id="KW-0489">Methyltransferase</keyword>
<feature type="binding site" evidence="1">
    <location>
        <position position="18"/>
    </location>
    <ligand>
        <name>S-adenosyl-L-methionine</name>
        <dbReference type="ChEBI" id="CHEBI:59789"/>
    </ligand>
</feature>
<feature type="binding site" evidence="1">
    <location>
        <position position="41"/>
    </location>
    <ligand>
        <name>S-adenosyl-L-methionine</name>
        <dbReference type="ChEBI" id="CHEBI:59789"/>
    </ligand>
</feature>
<dbReference type="RefSeq" id="WP_323737718.1">
    <property type="nucleotide sequence ID" value="NZ_CP112932.1"/>
</dbReference>
<proteinExistence type="inferred from homology"/>
<dbReference type="HAMAP" id="MF_00934">
    <property type="entry name" value="23SrRNA_methyltr_J"/>
    <property type="match status" value="1"/>
</dbReference>
<dbReference type="Proteomes" id="UP001326613">
    <property type="component" value="Chromosome"/>
</dbReference>
<feature type="site" description="Interaction with substrate rRNA" evidence="1">
    <location>
        <position position="3"/>
    </location>
</feature>
<keyword evidence="1" id="KW-0694">RNA-binding</keyword>
<comment type="similarity">
    <text evidence="1">Belongs to the RlmJ family.</text>
</comment>
<sequence length="321" mass="36855">MNYRHIYHAGNFADIVKHFTLIAIIEQLKKKEKPFAVLDAFAGIGQYDLLSVEALKTNESINGVQKLLQYANLKKIRPELIQKFLNIISLNPKSIYPGSPRIIHQLLRTHDRLIACELHPEDYKSLKILFTCTNNRPLSKLSEERGFGGDTERRSAAHSRFVSDSSTGPVYKSSAEVEFRKRSNISIHQLDAYLAIKAFLPFIENRGLVFIDPPFERKDEFSKLIEALKIIKHRASNICVLIWYPIKSTAEIKKFYQDYKIIGFKEALTIDFMLLDSPNNMHQCGLLVINPPNIKNEISALMKYLTDNIFLNQAKFKISVI</sequence>
<keyword evidence="1" id="KW-0698">rRNA processing</keyword>
<evidence type="ECO:0000313" key="3">
    <source>
        <dbReference type="Proteomes" id="UP001326613"/>
    </source>
</evidence>
<protein>
    <recommendedName>
        <fullName evidence="1">Ribosomal RNA large subunit methyltransferase J</fullName>
        <ecNumber evidence="1">2.1.1.266</ecNumber>
    </recommendedName>
    <alternativeName>
        <fullName evidence="1">23S rRNA (adenine(2030)-N6)-methyltransferase</fullName>
    </alternativeName>
    <alternativeName>
        <fullName evidence="1">23S rRNA m6A2030 methyltransferase</fullName>
    </alternativeName>
</protein>
<organism evidence="2 3">
    <name type="scientific">Candidatus Trichorickettsia mobilis</name>
    <dbReference type="NCBI Taxonomy" id="1346319"/>
    <lineage>
        <taxon>Bacteria</taxon>
        <taxon>Pseudomonadati</taxon>
        <taxon>Pseudomonadota</taxon>
        <taxon>Alphaproteobacteria</taxon>
        <taxon>Rickettsiales</taxon>
        <taxon>Rickettsiaceae</taxon>
        <taxon>Rickettsieae</taxon>
        <taxon>Candidatus Trichorickettsia</taxon>
    </lineage>
</organism>
<comment type="function">
    <text evidence="1">Specifically methylates the adenine in position 2030 of 23S rRNA.</text>
</comment>
<dbReference type="EC" id="2.1.1.266" evidence="1"/>
<comment type="catalytic activity">
    <reaction evidence="1">
        <text>adenosine(2030) in 23S rRNA + S-adenosyl-L-methionine = N(6)-methyladenosine(2030) in 23S rRNA + S-adenosyl-L-homocysteine + H(+)</text>
        <dbReference type="Rhea" id="RHEA:43736"/>
        <dbReference type="Rhea" id="RHEA-COMP:10668"/>
        <dbReference type="Rhea" id="RHEA-COMP:10669"/>
        <dbReference type="ChEBI" id="CHEBI:15378"/>
        <dbReference type="ChEBI" id="CHEBI:57856"/>
        <dbReference type="ChEBI" id="CHEBI:59789"/>
        <dbReference type="ChEBI" id="CHEBI:74411"/>
        <dbReference type="ChEBI" id="CHEBI:74449"/>
        <dbReference type="EC" id="2.1.1.266"/>
    </reaction>
</comment>
<gene>
    <name evidence="1" type="primary">rlmJ</name>
    <name evidence="2" type="ORF">Trichorick_00779</name>
</gene>
<keyword evidence="3" id="KW-1185">Reference proteome</keyword>
<dbReference type="EMBL" id="CP112932">
    <property type="protein sequence ID" value="WPY00889.1"/>
    <property type="molecule type" value="Genomic_DNA"/>
</dbReference>
<dbReference type="InterPro" id="IPR029063">
    <property type="entry name" value="SAM-dependent_MTases_sf"/>
</dbReference>
<dbReference type="Gene3D" id="3.40.50.150">
    <property type="entry name" value="Vaccinia Virus protein VP39"/>
    <property type="match status" value="2"/>
</dbReference>
<dbReference type="PANTHER" id="PTHR37426:SF1">
    <property type="entry name" value="RIBOSOMAL RNA LARGE SUBUNIT METHYLTRANSFERASE J"/>
    <property type="match status" value="1"/>
</dbReference>
<feature type="active site" description="Proton acceptor" evidence="1">
    <location>
        <position position="212"/>
    </location>
</feature>
<feature type="binding site" evidence="1">
    <location>
        <position position="99"/>
    </location>
    <ligand>
        <name>S-adenosyl-L-methionine</name>
        <dbReference type="ChEBI" id="CHEBI:59789"/>
    </ligand>
</feature>
<dbReference type="InterPro" id="IPR007473">
    <property type="entry name" value="RlmJ"/>
</dbReference>
<feature type="binding site" evidence="1">
    <location>
        <begin position="191"/>
        <end position="192"/>
    </location>
    <ligand>
        <name>S-adenosyl-L-methionine</name>
        <dbReference type="ChEBI" id="CHEBI:59789"/>
    </ligand>
</feature>
<dbReference type="Pfam" id="PF04378">
    <property type="entry name" value="RsmJ"/>
    <property type="match status" value="2"/>
</dbReference>
<reference evidence="2 3" key="1">
    <citation type="submission" date="2022-10" db="EMBL/GenBank/DDBJ databases">
        <title>Host association and intracellularity evolved multiple times independently in the Rickettsiales.</title>
        <authorList>
            <person name="Castelli M."/>
            <person name="Nardi T."/>
            <person name="Gammuto L."/>
            <person name="Bellinzona G."/>
            <person name="Sabaneyeva E."/>
            <person name="Potekhin A."/>
            <person name="Serra V."/>
            <person name="Petroni G."/>
            <person name="Sassera D."/>
        </authorList>
    </citation>
    <scope>NUCLEOTIDE SEQUENCE [LARGE SCALE GENOMIC DNA]</scope>
    <source>
        <strain evidence="2 3">Kr 154-4</strain>
    </source>
</reference>
<dbReference type="GO" id="GO:0032259">
    <property type="term" value="P:methylation"/>
    <property type="evidence" value="ECO:0007669"/>
    <property type="project" value="UniProtKB-KW"/>
</dbReference>
<dbReference type="PANTHER" id="PTHR37426">
    <property type="entry name" value="RIBOSOMAL RNA LARGE SUBUNIT METHYLTRANSFERASE J"/>
    <property type="match status" value="1"/>
</dbReference>
<accession>A0ABZ0US89</accession>
<dbReference type="GO" id="GO:0008168">
    <property type="term" value="F:methyltransferase activity"/>
    <property type="evidence" value="ECO:0007669"/>
    <property type="project" value="UniProtKB-KW"/>
</dbReference>
<dbReference type="SUPFAM" id="SSF53335">
    <property type="entry name" value="S-adenosyl-L-methionine-dependent methyltransferases"/>
    <property type="match status" value="2"/>
</dbReference>
<keyword evidence="1" id="KW-0949">S-adenosyl-L-methionine</keyword>
<comment type="subunit">
    <text evidence="1">Monomer.</text>
</comment>
<feature type="binding site" evidence="1">
    <location>
        <position position="117"/>
    </location>
    <ligand>
        <name>S-adenosyl-L-methionine</name>
        <dbReference type="ChEBI" id="CHEBI:59789"/>
    </ligand>
</feature>
<evidence type="ECO:0000256" key="1">
    <source>
        <dbReference type="HAMAP-Rule" id="MF_00934"/>
    </source>
</evidence>
<name>A0ABZ0US89_9RICK</name>